<name>A0ACC1AZI5_9ROSI</name>
<gene>
    <name evidence="1" type="ORF">Patl1_25495</name>
</gene>
<dbReference type="Proteomes" id="UP001164250">
    <property type="component" value="Chromosome 7"/>
</dbReference>
<protein>
    <submittedName>
        <fullName evidence="1">Uncharacterized protein</fullName>
    </submittedName>
</protein>
<accession>A0ACC1AZI5</accession>
<evidence type="ECO:0000313" key="1">
    <source>
        <dbReference type="EMBL" id="KAJ0092043.1"/>
    </source>
</evidence>
<comment type="caution">
    <text evidence="1">The sequence shown here is derived from an EMBL/GenBank/DDBJ whole genome shotgun (WGS) entry which is preliminary data.</text>
</comment>
<evidence type="ECO:0000313" key="2">
    <source>
        <dbReference type="Proteomes" id="UP001164250"/>
    </source>
</evidence>
<dbReference type="EMBL" id="CM047903">
    <property type="protein sequence ID" value="KAJ0092043.1"/>
    <property type="molecule type" value="Genomic_DNA"/>
</dbReference>
<sequence>MDVYHLIYFTFISLSSAKMAVKFFGTHLYLFLLILSSYSYQSSAATNYNVLIFGAKGNGVTDSNQAFSKAWAAACGSTEPATIYVPKGRYLLGSMAFKGDCKNSDITIRIDGTLVAPSDYHVLGKSDNWLSFERVSGVSIIGGALDAKGTALWNCKAKGTNCPNGATTLSFTNSNNVKINGLLSLNSQMFHIVINGCQNVHVERIKVVAAGDSPNTDGVHVQLSRNVNIMSSSIKTGDDCISIGPGTKNLWIEHVTCGPGHGISIGSLAKDMDEEGVQNVTVKNTTFIGTQNGLRIKSWARPSKGFVQGIRFLDAVMRNVQNPIIIDQNYCPHNLNCPGQVSGIQINDVTYQNIRGTSATPVAIKLDCSTKYPCKGIRLHNVNLKYLNQLAQSSCSNVIGKELGMGQPNDCL</sequence>
<organism evidence="1 2">
    <name type="scientific">Pistacia atlantica</name>
    <dbReference type="NCBI Taxonomy" id="434234"/>
    <lineage>
        <taxon>Eukaryota</taxon>
        <taxon>Viridiplantae</taxon>
        <taxon>Streptophyta</taxon>
        <taxon>Embryophyta</taxon>
        <taxon>Tracheophyta</taxon>
        <taxon>Spermatophyta</taxon>
        <taxon>Magnoliopsida</taxon>
        <taxon>eudicotyledons</taxon>
        <taxon>Gunneridae</taxon>
        <taxon>Pentapetalae</taxon>
        <taxon>rosids</taxon>
        <taxon>malvids</taxon>
        <taxon>Sapindales</taxon>
        <taxon>Anacardiaceae</taxon>
        <taxon>Pistacia</taxon>
    </lineage>
</organism>
<proteinExistence type="predicted"/>
<reference evidence="2" key="1">
    <citation type="journal article" date="2023" name="G3 (Bethesda)">
        <title>Genome assembly and association tests identify interacting loci associated with vigor, precocity, and sex in interspecific pistachio rootstocks.</title>
        <authorList>
            <person name="Palmer W."/>
            <person name="Jacygrad E."/>
            <person name="Sagayaradj S."/>
            <person name="Cavanaugh K."/>
            <person name="Han R."/>
            <person name="Bertier L."/>
            <person name="Beede B."/>
            <person name="Kafkas S."/>
            <person name="Golino D."/>
            <person name="Preece J."/>
            <person name="Michelmore R."/>
        </authorList>
    </citation>
    <scope>NUCLEOTIDE SEQUENCE [LARGE SCALE GENOMIC DNA]</scope>
</reference>
<keyword evidence="2" id="KW-1185">Reference proteome</keyword>